<dbReference type="GO" id="GO:0005634">
    <property type="term" value="C:nucleus"/>
    <property type="evidence" value="ECO:0007669"/>
    <property type="project" value="UniProtKB-SubCell"/>
</dbReference>
<dbReference type="Pfam" id="PF02362">
    <property type="entry name" value="B3"/>
    <property type="match status" value="1"/>
</dbReference>
<dbReference type="EMBL" id="CACTIH010009292">
    <property type="protein sequence ID" value="CAA3029142.1"/>
    <property type="molecule type" value="Genomic_DNA"/>
</dbReference>
<organism evidence="8 9">
    <name type="scientific">Olea europaea subsp. europaea</name>
    <dbReference type="NCBI Taxonomy" id="158383"/>
    <lineage>
        <taxon>Eukaryota</taxon>
        <taxon>Viridiplantae</taxon>
        <taxon>Streptophyta</taxon>
        <taxon>Embryophyta</taxon>
        <taxon>Tracheophyta</taxon>
        <taxon>Spermatophyta</taxon>
        <taxon>Magnoliopsida</taxon>
        <taxon>eudicotyledons</taxon>
        <taxon>Gunneridae</taxon>
        <taxon>Pentapetalae</taxon>
        <taxon>asterids</taxon>
        <taxon>lamiids</taxon>
        <taxon>Lamiales</taxon>
        <taxon>Oleaceae</taxon>
        <taxon>Oleeae</taxon>
        <taxon>Olea</taxon>
    </lineage>
</organism>
<dbReference type="SMART" id="SM01019">
    <property type="entry name" value="B3"/>
    <property type="match status" value="1"/>
</dbReference>
<accession>A0A8S0VHK4</accession>
<evidence type="ECO:0000256" key="6">
    <source>
        <dbReference type="SAM" id="MobiDB-lite"/>
    </source>
</evidence>
<feature type="region of interest" description="Disordered" evidence="6">
    <location>
        <begin position="24"/>
        <end position="75"/>
    </location>
</feature>
<dbReference type="CDD" id="cd10017">
    <property type="entry name" value="B3_DNA"/>
    <property type="match status" value="1"/>
</dbReference>
<dbReference type="PROSITE" id="PS50863">
    <property type="entry name" value="B3"/>
    <property type="match status" value="1"/>
</dbReference>
<comment type="subcellular location">
    <subcellularLocation>
        <location evidence="1">Nucleus</location>
    </subcellularLocation>
</comment>
<gene>
    <name evidence="8" type="ORF">OLEA9_A018695</name>
</gene>
<comment type="caution">
    <text evidence="8">The sequence shown here is derived from an EMBL/GenBank/DDBJ whole genome shotgun (WGS) entry which is preliminary data.</text>
</comment>
<name>A0A8S0VHK4_OLEEU</name>
<dbReference type="Proteomes" id="UP000594638">
    <property type="component" value="Unassembled WGS sequence"/>
</dbReference>
<keyword evidence="3" id="KW-0238">DNA-binding</keyword>
<evidence type="ECO:0000313" key="8">
    <source>
        <dbReference type="EMBL" id="CAA3029142.1"/>
    </source>
</evidence>
<dbReference type="InterPro" id="IPR044837">
    <property type="entry name" value="REM16-like"/>
</dbReference>
<proteinExistence type="predicted"/>
<feature type="domain" description="TF-B3" evidence="7">
    <location>
        <begin position="111"/>
        <end position="202"/>
    </location>
</feature>
<keyword evidence="5" id="KW-0539">Nucleus</keyword>
<evidence type="ECO:0000313" key="9">
    <source>
        <dbReference type="Proteomes" id="UP000594638"/>
    </source>
</evidence>
<evidence type="ECO:0000256" key="2">
    <source>
        <dbReference type="ARBA" id="ARBA00023015"/>
    </source>
</evidence>
<dbReference type="PANTHER" id="PTHR31391">
    <property type="entry name" value="B3 DOMAIN-CONTAINING PROTEIN OS11G0197600-RELATED"/>
    <property type="match status" value="1"/>
</dbReference>
<feature type="compositionally biased region" description="Basic residues" evidence="6">
    <location>
        <begin position="66"/>
        <end position="75"/>
    </location>
</feature>
<protein>
    <submittedName>
        <fullName evidence="8">B3 domain-containing At5g42700-like isoform X1</fullName>
    </submittedName>
</protein>
<dbReference type="AlphaFoldDB" id="A0A8S0VHK4"/>
<keyword evidence="4" id="KW-0804">Transcription</keyword>
<dbReference type="GO" id="GO:0003677">
    <property type="term" value="F:DNA binding"/>
    <property type="evidence" value="ECO:0007669"/>
    <property type="project" value="UniProtKB-KW"/>
</dbReference>
<evidence type="ECO:0000259" key="7">
    <source>
        <dbReference type="PROSITE" id="PS50863"/>
    </source>
</evidence>
<reference evidence="8 9" key="1">
    <citation type="submission" date="2019-12" db="EMBL/GenBank/DDBJ databases">
        <authorList>
            <person name="Alioto T."/>
            <person name="Alioto T."/>
            <person name="Gomez Garrido J."/>
        </authorList>
    </citation>
    <scope>NUCLEOTIDE SEQUENCE [LARGE SCALE GENOMIC DNA]</scope>
</reference>
<dbReference type="PANTHER" id="PTHR31391:SF67">
    <property type="entry name" value="TF-B3 DOMAIN-CONTAINING PROTEIN"/>
    <property type="match status" value="1"/>
</dbReference>
<feature type="region of interest" description="Disordered" evidence="6">
    <location>
        <begin position="251"/>
        <end position="280"/>
    </location>
</feature>
<dbReference type="Gramene" id="OE9A018695T4">
    <property type="protein sequence ID" value="OE9A018695C4"/>
    <property type="gene ID" value="OE9A018695"/>
</dbReference>
<keyword evidence="2" id="KW-0805">Transcription regulation</keyword>
<evidence type="ECO:0000256" key="3">
    <source>
        <dbReference type="ARBA" id="ARBA00023125"/>
    </source>
</evidence>
<evidence type="ECO:0000256" key="1">
    <source>
        <dbReference type="ARBA" id="ARBA00004123"/>
    </source>
</evidence>
<dbReference type="Gene3D" id="2.40.330.10">
    <property type="entry name" value="DNA-binding pseudobarrel domain"/>
    <property type="match status" value="1"/>
</dbReference>
<keyword evidence="9" id="KW-1185">Reference proteome</keyword>
<dbReference type="SUPFAM" id="SSF101936">
    <property type="entry name" value="DNA-binding pseudobarrel domain"/>
    <property type="match status" value="1"/>
</dbReference>
<sequence>MEAKKFKQKLYEFETQNCKNEDDANIIAESSQKQKRKRMQSVTKKNMVSERPLSLKSKDKQVSSRNSKKLGRSKGKRTRFSDIYDNIEAKYSVMERAERVVARLANEVPSFGKCMLPSNVAHGFWLHLPKSFCSQHLPNHDATVVLVDEWANEYETSYLLYRHGLSAGWRGFSVSHRLLKGDILIFELIEPCKLKVQIVRVNETDVVEAALCLLNLNACQNGVNLDLVKKDNKKHKKVKYVEPFLSDISTPLESSQSKGKNTLNSSLDQSESNSDDFGSQVLQGSEVPNRLCYSETPFLHDHPHNGVTCS</sequence>
<evidence type="ECO:0000256" key="4">
    <source>
        <dbReference type="ARBA" id="ARBA00023163"/>
    </source>
</evidence>
<dbReference type="InterPro" id="IPR015300">
    <property type="entry name" value="DNA-bd_pseudobarrel_sf"/>
</dbReference>
<dbReference type="InterPro" id="IPR003340">
    <property type="entry name" value="B3_DNA-bd"/>
</dbReference>
<dbReference type="OrthoDB" id="1605554at2759"/>
<evidence type="ECO:0000256" key="5">
    <source>
        <dbReference type="ARBA" id="ARBA00023242"/>
    </source>
</evidence>